<organism evidence="2 3">
    <name type="scientific">Cymbomonas tetramitiformis</name>
    <dbReference type="NCBI Taxonomy" id="36881"/>
    <lineage>
        <taxon>Eukaryota</taxon>
        <taxon>Viridiplantae</taxon>
        <taxon>Chlorophyta</taxon>
        <taxon>Pyramimonadophyceae</taxon>
        <taxon>Pyramimonadales</taxon>
        <taxon>Pyramimonadaceae</taxon>
        <taxon>Cymbomonas</taxon>
    </lineage>
</organism>
<dbReference type="EMBL" id="LGRX02004778">
    <property type="protein sequence ID" value="KAK3279590.1"/>
    <property type="molecule type" value="Genomic_DNA"/>
</dbReference>
<gene>
    <name evidence="2" type="ORF">CYMTET_12534</name>
</gene>
<comment type="caution">
    <text evidence="2">The sequence shown here is derived from an EMBL/GenBank/DDBJ whole genome shotgun (WGS) entry which is preliminary data.</text>
</comment>
<dbReference type="AlphaFoldDB" id="A0AAE0LCC1"/>
<evidence type="ECO:0000313" key="3">
    <source>
        <dbReference type="Proteomes" id="UP001190700"/>
    </source>
</evidence>
<evidence type="ECO:0000313" key="2">
    <source>
        <dbReference type="EMBL" id="KAK3279590.1"/>
    </source>
</evidence>
<name>A0AAE0LCC1_9CHLO</name>
<protein>
    <submittedName>
        <fullName evidence="2">Uncharacterized protein</fullName>
    </submittedName>
</protein>
<evidence type="ECO:0000256" key="1">
    <source>
        <dbReference type="SAM" id="MobiDB-lite"/>
    </source>
</evidence>
<dbReference type="Proteomes" id="UP001190700">
    <property type="component" value="Unassembled WGS sequence"/>
</dbReference>
<reference evidence="2 3" key="1">
    <citation type="journal article" date="2015" name="Genome Biol. Evol.">
        <title>Comparative Genomics of a Bacterivorous Green Alga Reveals Evolutionary Causalities and Consequences of Phago-Mixotrophic Mode of Nutrition.</title>
        <authorList>
            <person name="Burns J.A."/>
            <person name="Paasch A."/>
            <person name="Narechania A."/>
            <person name="Kim E."/>
        </authorList>
    </citation>
    <scope>NUCLEOTIDE SEQUENCE [LARGE SCALE GENOMIC DNA]</scope>
    <source>
        <strain evidence="2 3">PLY_AMNH</strain>
    </source>
</reference>
<accession>A0AAE0LCC1</accession>
<keyword evidence="3" id="KW-1185">Reference proteome</keyword>
<proteinExistence type="predicted"/>
<sequence length="101" mass="10142">MLRSTVRAPWESTGDRVTSDDDGGGGRCAALGKCITISELSALGGYVAPANTHYSYFTGADADVDAKQAVALYPTASPEAGQGRAVCAASGSAATRAVEAT</sequence>
<feature type="region of interest" description="Disordered" evidence="1">
    <location>
        <begin position="1"/>
        <end position="25"/>
    </location>
</feature>